<evidence type="ECO:0000256" key="1">
    <source>
        <dbReference type="ARBA" id="ARBA00022801"/>
    </source>
</evidence>
<dbReference type="GO" id="GO:0004331">
    <property type="term" value="F:fructose-2,6-bisphosphate 2-phosphatase activity"/>
    <property type="evidence" value="ECO:0007669"/>
    <property type="project" value="TreeGrafter"/>
</dbReference>
<dbReference type="PROSITE" id="PS00175">
    <property type="entry name" value="PG_MUTASE"/>
    <property type="match status" value="1"/>
</dbReference>
<gene>
    <name evidence="5" type="ORF">PMG11_03677</name>
</gene>
<dbReference type="Proteomes" id="UP000042958">
    <property type="component" value="Unassembled WGS sequence"/>
</dbReference>
<organism evidence="5 6">
    <name type="scientific">Penicillium brasilianum</name>
    <dbReference type="NCBI Taxonomy" id="104259"/>
    <lineage>
        <taxon>Eukaryota</taxon>
        <taxon>Fungi</taxon>
        <taxon>Dikarya</taxon>
        <taxon>Ascomycota</taxon>
        <taxon>Pezizomycotina</taxon>
        <taxon>Eurotiomycetes</taxon>
        <taxon>Eurotiomycetidae</taxon>
        <taxon>Eurotiales</taxon>
        <taxon>Aspergillaceae</taxon>
        <taxon>Penicillium</taxon>
    </lineage>
</organism>
<dbReference type="GO" id="GO:0043456">
    <property type="term" value="P:regulation of pentose-phosphate shunt"/>
    <property type="evidence" value="ECO:0007669"/>
    <property type="project" value="TreeGrafter"/>
</dbReference>
<dbReference type="STRING" id="104259.A0A0F7VG38"/>
<evidence type="ECO:0000256" key="3">
    <source>
        <dbReference type="PIRSR" id="PIRSR613078-2"/>
    </source>
</evidence>
<feature type="binding site" evidence="3">
    <location>
        <position position="59"/>
    </location>
    <ligand>
        <name>substrate</name>
    </ligand>
</feature>
<feature type="binding site" evidence="3">
    <location>
        <begin position="7"/>
        <end position="14"/>
    </location>
    <ligand>
        <name>substrate</name>
    </ligand>
</feature>
<dbReference type="SMART" id="SM00855">
    <property type="entry name" value="PGAM"/>
    <property type="match status" value="1"/>
</dbReference>
<dbReference type="InterPro" id="IPR013078">
    <property type="entry name" value="His_Pase_superF_clade-1"/>
</dbReference>
<dbReference type="GO" id="GO:0045820">
    <property type="term" value="P:negative regulation of glycolytic process"/>
    <property type="evidence" value="ECO:0007669"/>
    <property type="project" value="TreeGrafter"/>
</dbReference>
<feature type="region of interest" description="Disordered" evidence="4">
    <location>
        <begin position="98"/>
        <end position="121"/>
    </location>
</feature>
<dbReference type="AlphaFoldDB" id="A0A0F7VG38"/>
<evidence type="ECO:0000313" key="5">
    <source>
        <dbReference type="EMBL" id="CEO58985.1"/>
    </source>
</evidence>
<dbReference type="InterPro" id="IPR051695">
    <property type="entry name" value="Phosphoglycerate_Mutase"/>
</dbReference>
<name>A0A0F7VG38_PENBI</name>
<evidence type="ECO:0000256" key="2">
    <source>
        <dbReference type="PIRSR" id="PIRSR613078-1"/>
    </source>
</evidence>
<dbReference type="PANTHER" id="PTHR46517">
    <property type="entry name" value="FRUCTOSE-2,6-BISPHOSPHATASE TIGAR"/>
    <property type="match status" value="1"/>
</dbReference>
<keyword evidence="6" id="KW-1185">Reference proteome</keyword>
<evidence type="ECO:0000256" key="4">
    <source>
        <dbReference type="SAM" id="MobiDB-lite"/>
    </source>
</evidence>
<protein>
    <recommendedName>
        <fullName evidence="7">Phosphoglycerate mutase family protein</fullName>
    </recommendedName>
</protein>
<dbReference type="PANTHER" id="PTHR46517:SF1">
    <property type="entry name" value="FRUCTOSE-2,6-BISPHOSPHATASE TIGAR"/>
    <property type="match status" value="1"/>
</dbReference>
<feature type="active site" description="Tele-phosphohistidine intermediate" evidence="2">
    <location>
        <position position="8"/>
    </location>
</feature>
<evidence type="ECO:0008006" key="7">
    <source>
        <dbReference type="Google" id="ProtNLM"/>
    </source>
</evidence>
<accession>A0A0F7VG38</accession>
<reference evidence="6" key="1">
    <citation type="journal article" date="2015" name="Genome Announc.">
        <title>Draft genome sequence of the fungus Penicillium brasilianum MG11.</title>
        <authorList>
            <person name="Horn F."/>
            <person name="Linde J."/>
            <person name="Mattern D.J."/>
            <person name="Walther G."/>
            <person name="Guthke R."/>
            <person name="Brakhage A.A."/>
            <person name="Valiante V."/>
        </authorList>
    </citation>
    <scope>NUCLEOTIDE SEQUENCE [LARGE SCALE GENOMIC DNA]</scope>
    <source>
        <strain evidence="6">MG11</strain>
    </source>
</reference>
<keyword evidence="1" id="KW-0378">Hydrolase</keyword>
<dbReference type="GO" id="GO:0005829">
    <property type="term" value="C:cytosol"/>
    <property type="evidence" value="ECO:0007669"/>
    <property type="project" value="TreeGrafter"/>
</dbReference>
<feature type="active site" description="Proton donor/acceptor" evidence="2">
    <location>
        <position position="90"/>
    </location>
</feature>
<dbReference type="Gene3D" id="3.40.50.1240">
    <property type="entry name" value="Phosphoglycerate mutase-like"/>
    <property type="match status" value="1"/>
</dbReference>
<dbReference type="CDD" id="cd07067">
    <property type="entry name" value="HP_PGM_like"/>
    <property type="match status" value="1"/>
</dbReference>
<dbReference type="OrthoDB" id="354304at2759"/>
<dbReference type="InterPro" id="IPR029033">
    <property type="entry name" value="His_PPase_superfam"/>
</dbReference>
<dbReference type="InterPro" id="IPR001345">
    <property type="entry name" value="PG/BPGM_mutase_AS"/>
</dbReference>
<dbReference type="SUPFAM" id="SSF53254">
    <property type="entry name" value="Phosphoglycerate mutase-like"/>
    <property type="match status" value="1"/>
</dbReference>
<sequence>MRVFLIRHGETVHNIAQAWAGTTDSALTNHGMLQIESLAHTFASNSIHFDSVFASDLSRARITAEGICRPQPPKKDGGLVTPILTSDLRERDFGSLEGVRWQSPSTPSIDASAPPGHSSRSTSIEIIEKETTVSMRQRSLSFLHSHFLPLLFDDPTAKRNVAIVAHGIILRVLWNCFVELFDPMSISLMPGIAAWEGGPAALLSPSWSNTGFMELSIRMKQSWPSPRPQRQITSQEVRVASSSIVDNEGPSSGSLPGDILLQGWSMKILAVDNKEHLAGLRRTRGGIGSASYDNRQKRIDQFFK</sequence>
<dbReference type="EMBL" id="CDHK01000003">
    <property type="protein sequence ID" value="CEO58985.1"/>
    <property type="molecule type" value="Genomic_DNA"/>
</dbReference>
<dbReference type="Pfam" id="PF00300">
    <property type="entry name" value="His_Phos_1"/>
    <property type="match status" value="1"/>
</dbReference>
<evidence type="ECO:0000313" key="6">
    <source>
        <dbReference type="Proteomes" id="UP000042958"/>
    </source>
</evidence>
<proteinExistence type="predicted"/>